<reference evidence="2 3" key="1">
    <citation type="journal article" date="2018" name="Sci. Rep.">
        <title>Raphidocelis subcapitata (=Pseudokirchneriella subcapitata) provides an insight into genome evolution and environmental adaptations in the Sphaeropleales.</title>
        <authorList>
            <person name="Suzuki S."/>
            <person name="Yamaguchi H."/>
            <person name="Nakajima N."/>
            <person name="Kawachi M."/>
        </authorList>
    </citation>
    <scope>NUCLEOTIDE SEQUENCE [LARGE SCALE GENOMIC DNA]</scope>
    <source>
        <strain evidence="2 3">NIES-35</strain>
    </source>
</reference>
<proteinExistence type="predicted"/>
<feature type="transmembrane region" description="Helical" evidence="1">
    <location>
        <begin position="12"/>
        <end position="33"/>
    </location>
</feature>
<dbReference type="EMBL" id="BDRX01000096">
    <property type="protein sequence ID" value="GBF97302.1"/>
    <property type="molecule type" value="Genomic_DNA"/>
</dbReference>
<gene>
    <name evidence="2" type="ORF">Rsub_09993</name>
</gene>
<keyword evidence="1" id="KW-0812">Transmembrane</keyword>
<name>A0A2V0PEB1_9CHLO</name>
<accession>A0A2V0PEB1</accession>
<dbReference type="InParanoid" id="A0A2V0PEB1"/>
<feature type="transmembrane region" description="Helical" evidence="1">
    <location>
        <begin position="39"/>
        <end position="62"/>
    </location>
</feature>
<keyword evidence="3" id="KW-1185">Reference proteome</keyword>
<feature type="transmembrane region" description="Helical" evidence="1">
    <location>
        <begin position="163"/>
        <end position="187"/>
    </location>
</feature>
<keyword evidence="1" id="KW-0472">Membrane</keyword>
<dbReference type="Proteomes" id="UP000247498">
    <property type="component" value="Unassembled WGS sequence"/>
</dbReference>
<evidence type="ECO:0000313" key="2">
    <source>
        <dbReference type="EMBL" id="GBF97302.1"/>
    </source>
</evidence>
<protein>
    <submittedName>
        <fullName evidence="2">Uncharacterized protein</fullName>
    </submittedName>
</protein>
<evidence type="ECO:0000313" key="3">
    <source>
        <dbReference type="Proteomes" id="UP000247498"/>
    </source>
</evidence>
<comment type="caution">
    <text evidence="2">The sequence shown here is derived from an EMBL/GenBank/DDBJ whole genome shotgun (WGS) entry which is preliminary data.</text>
</comment>
<evidence type="ECO:0000256" key="1">
    <source>
        <dbReference type="SAM" id="Phobius"/>
    </source>
</evidence>
<feature type="transmembrane region" description="Helical" evidence="1">
    <location>
        <begin position="74"/>
        <end position="95"/>
    </location>
</feature>
<dbReference type="AlphaFoldDB" id="A0A2V0PEB1"/>
<organism evidence="2 3">
    <name type="scientific">Raphidocelis subcapitata</name>
    <dbReference type="NCBI Taxonomy" id="307507"/>
    <lineage>
        <taxon>Eukaryota</taxon>
        <taxon>Viridiplantae</taxon>
        <taxon>Chlorophyta</taxon>
        <taxon>core chlorophytes</taxon>
        <taxon>Chlorophyceae</taxon>
        <taxon>CS clade</taxon>
        <taxon>Sphaeropleales</taxon>
        <taxon>Selenastraceae</taxon>
        <taxon>Raphidocelis</taxon>
    </lineage>
</organism>
<sequence>MAPSSKAQMVVHYVELFSSLLALGSAAALTYYAGPLASVLSYCGLGVYTGATGLLVSVLFLIKAPKLLNSVRGLVELLISIAWAAFFVATGALMAQMLSMGVCNYRAFASLGLGVRRKLLQSSFSVDVSGFAGAMTGAITGAATSLANALGASMLIPSAHTCAASAVLTAAGFLGFCAFVAGAVMAVTCDLKKGKGLWAPASARAKAGESAANGTNGV</sequence>
<keyword evidence="1" id="KW-1133">Transmembrane helix</keyword>